<dbReference type="NCBIfam" id="TIGR00232">
    <property type="entry name" value="tktlase_bact"/>
    <property type="match status" value="1"/>
</dbReference>
<evidence type="ECO:0000256" key="5">
    <source>
        <dbReference type="ARBA" id="ARBA00022679"/>
    </source>
</evidence>
<comment type="caution">
    <text evidence="16">The sequence shown here is derived from an EMBL/GenBank/DDBJ whole genome shotgun (WGS) entry which is preliminary data.</text>
</comment>
<evidence type="ECO:0000256" key="3">
    <source>
        <dbReference type="ARBA" id="ARBA00011738"/>
    </source>
</evidence>
<feature type="active site" description="Proton donor" evidence="10">
    <location>
        <position position="466"/>
    </location>
</feature>
<comment type="similarity">
    <text evidence="2">Belongs to the transketolase family.</text>
</comment>
<feature type="binding site" evidence="13">
    <location>
        <position position="211"/>
    </location>
    <ligand>
        <name>Mg(2+)</name>
        <dbReference type="ChEBI" id="CHEBI:18420"/>
    </ligand>
</feature>
<evidence type="ECO:0000256" key="1">
    <source>
        <dbReference type="ARBA" id="ARBA00001941"/>
    </source>
</evidence>
<dbReference type="InterPro" id="IPR005478">
    <property type="entry name" value="Transketolase_bac-like"/>
</dbReference>
<evidence type="ECO:0000256" key="6">
    <source>
        <dbReference type="ARBA" id="ARBA00022723"/>
    </source>
</evidence>
<evidence type="ECO:0000313" key="16">
    <source>
        <dbReference type="EMBL" id="KAL1495148.1"/>
    </source>
</evidence>
<evidence type="ECO:0000256" key="10">
    <source>
        <dbReference type="PIRSR" id="PIRSR605478-1"/>
    </source>
</evidence>
<dbReference type="Pfam" id="PF00456">
    <property type="entry name" value="Transketolase_N"/>
    <property type="match status" value="1"/>
</dbReference>
<feature type="binding site" evidence="11">
    <location>
        <position position="412"/>
    </location>
    <ligand>
        <name>substrate</name>
    </ligand>
</feature>
<keyword evidence="5" id="KW-0808">Transferase</keyword>
<dbReference type="FunFam" id="3.40.50.970:FF:000003">
    <property type="entry name" value="Transketolase"/>
    <property type="match status" value="1"/>
</dbReference>
<comment type="cofactor">
    <cofactor evidence="12">
        <name>thiamine diphosphate</name>
        <dbReference type="ChEBI" id="CHEBI:58937"/>
    </cofactor>
    <text evidence="12">Binds 1 thiamine pyrophosphate per subunit. During the reaction, the substrate forms a covalent intermediate with the cofactor.</text>
</comment>
<dbReference type="Proteomes" id="UP001515480">
    <property type="component" value="Unassembled WGS sequence"/>
</dbReference>
<dbReference type="AlphaFoldDB" id="A0AB34IB24"/>
<reference evidence="16 17" key="1">
    <citation type="journal article" date="2024" name="Science">
        <title>Giant polyketide synthase enzymes in the biosynthesis of giant marine polyether toxins.</title>
        <authorList>
            <person name="Fallon T.R."/>
            <person name="Shende V.V."/>
            <person name="Wierzbicki I.H."/>
            <person name="Pendleton A.L."/>
            <person name="Watervoot N.F."/>
            <person name="Auber R.P."/>
            <person name="Gonzalez D.J."/>
            <person name="Wisecaver J.H."/>
            <person name="Moore B.S."/>
        </authorList>
    </citation>
    <scope>NUCLEOTIDE SEQUENCE [LARGE SCALE GENOMIC DNA]</scope>
    <source>
        <strain evidence="16 17">12B1</strain>
    </source>
</reference>
<feature type="binding site" evidence="11">
    <location>
        <position position="317"/>
    </location>
    <ligand>
        <name>substrate</name>
    </ligand>
</feature>
<feature type="binding site" evidence="12">
    <location>
        <begin position="170"/>
        <end position="172"/>
    </location>
    <ligand>
        <name>thiamine diphosphate</name>
        <dbReference type="ChEBI" id="CHEBI:58937"/>
    </ligand>
</feature>
<dbReference type="PANTHER" id="PTHR43522">
    <property type="entry name" value="TRANSKETOLASE"/>
    <property type="match status" value="1"/>
</dbReference>
<feature type="binding site" evidence="13">
    <location>
        <position position="243"/>
    </location>
    <ligand>
        <name>Mg(2+)</name>
        <dbReference type="ChEBI" id="CHEBI:18420"/>
    </ligand>
</feature>
<feature type="binding site" evidence="12">
    <location>
        <position position="492"/>
    </location>
    <ligand>
        <name>thiamine diphosphate</name>
        <dbReference type="ChEBI" id="CHEBI:58937"/>
    </ligand>
</feature>
<comment type="subunit">
    <text evidence="3">Homodimer.</text>
</comment>
<keyword evidence="6 13" id="KW-0479">Metal-binding</keyword>
<evidence type="ECO:0000256" key="14">
    <source>
        <dbReference type="PIRSR" id="PIRSR605478-5"/>
    </source>
</evidence>
<keyword evidence="17" id="KW-1185">Reference proteome</keyword>
<dbReference type="FunFam" id="3.40.50.920:FF:000003">
    <property type="entry name" value="Transketolase"/>
    <property type="match status" value="1"/>
</dbReference>
<dbReference type="InterPro" id="IPR033247">
    <property type="entry name" value="Transketolase_fam"/>
</dbReference>
<dbReference type="Pfam" id="PF02779">
    <property type="entry name" value="Transket_pyr"/>
    <property type="match status" value="1"/>
</dbReference>
<dbReference type="InterPro" id="IPR029061">
    <property type="entry name" value="THDP-binding"/>
</dbReference>
<evidence type="ECO:0000256" key="13">
    <source>
        <dbReference type="PIRSR" id="PIRSR605478-4"/>
    </source>
</evidence>
<dbReference type="InterPro" id="IPR005474">
    <property type="entry name" value="Transketolase_N"/>
</dbReference>
<dbReference type="PROSITE" id="PS00801">
    <property type="entry name" value="TRANSKETOLASE_1"/>
    <property type="match status" value="1"/>
</dbReference>
<dbReference type="GO" id="GO:0046872">
    <property type="term" value="F:metal ion binding"/>
    <property type="evidence" value="ECO:0007669"/>
    <property type="project" value="UniProtKB-KW"/>
</dbReference>
<dbReference type="GO" id="GO:0004802">
    <property type="term" value="F:transketolase activity"/>
    <property type="evidence" value="ECO:0007669"/>
    <property type="project" value="UniProtKB-EC"/>
</dbReference>
<dbReference type="Gene3D" id="3.40.50.920">
    <property type="match status" value="1"/>
</dbReference>
<feature type="binding site" evidence="13">
    <location>
        <position position="241"/>
    </location>
    <ligand>
        <name>Mg(2+)</name>
        <dbReference type="ChEBI" id="CHEBI:18420"/>
    </ligand>
</feature>
<comment type="catalytic activity">
    <reaction evidence="9">
        <text>D-sedoheptulose 7-phosphate + D-glyceraldehyde 3-phosphate = aldehydo-D-ribose 5-phosphate + D-xylulose 5-phosphate</text>
        <dbReference type="Rhea" id="RHEA:10508"/>
        <dbReference type="ChEBI" id="CHEBI:57483"/>
        <dbReference type="ChEBI" id="CHEBI:57737"/>
        <dbReference type="ChEBI" id="CHEBI:58273"/>
        <dbReference type="ChEBI" id="CHEBI:59776"/>
        <dbReference type="EC" id="2.2.1.1"/>
    </reaction>
</comment>
<feature type="binding site" evidence="11">
    <location>
        <position position="82"/>
    </location>
    <ligand>
        <name>substrate</name>
    </ligand>
</feature>
<gene>
    <name evidence="16" type="ORF">AB1Y20_017013</name>
</gene>
<dbReference type="CDD" id="cd07033">
    <property type="entry name" value="TPP_PYR_DXS_TK_like"/>
    <property type="match status" value="1"/>
</dbReference>
<dbReference type="GO" id="GO:0005829">
    <property type="term" value="C:cytosol"/>
    <property type="evidence" value="ECO:0007669"/>
    <property type="project" value="TreeGrafter"/>
</dbReference>
<comment type="cofactor">
    <cofactor evidence="13">
        <name>Mg(2+)</name>
        <dbReference type="ChEBI" id="CHEBI:18420"/>
    </cofactor>
    <text evidence="13">Binds 1 Mg(2+) ion per subunit. Can also utilize other divalent metal cations, such as Ca(2+), Mn(2+) and Co(2+).</text>
</comment>
<keyword evidence="8 12" id="KW-0786">Thiamine pyrophosphate</keyword>
<feature type="binding site" evidence="12">
    <location>
        <position position="241"/>
    </location>
    <ligand>
        <name>thiamine diphosphate</name>
        <dbReference type="ChEBI" id="CHEBI:58937"/>
    </ligand>
</feature>
<dbReference type="InterPro" id="IPR005475">
    <property type="entry name" value="Transketolase-like_Pyr-bd"/>
</dbReference>
<organism evidence="16 17">
    <name type="scientific">Prymnesium parvum</name>
    <name type="common">Toxic golden alga</name>
    <dbReference type="NCBI Taxonomy" id="97485"/>
    <lineage>
        <taxon>Eukaryota</taxon>
        <taxon>Haptista</taxon>
        <taxon>Haptophyta</taxon>
        <taxon>Prymnesiophyceae</taxon>
        <taxon>Prymnesiales</taxon>
        <taxon>Prymnesiaceae</taxon>
        <taxon>Prymnesium</taxon>
    </lineage>
</organism>
<dbReference type="GO" id="GO:0006098">
    <property type="term" value="P:pentose-phosphate shunt"/>
    <property type="evidence" value="ECO:0007669"/>
    <property type="project" value="TreeGrafter"/>
</dbReference>
<feature type="binding site" evidence="11">
    <location>
        <position position="575"/>
    </location>
    <ligand>
        <name>substrate</name>
    </ligand>
</feature>
<feature type="binding site" evidence="11">
    <location>
        <position position="439"/>
    </location>
    <ligand>
        <name>substrate</name>
    </ligand>
</feature>
<feature type="binding site" evidence="12">
    <location>
        <position position="317"/>
    </location>
    <ligand>
        <name>thiamine diphosphate</name>
        <dbReference type="ChEBI" id="CHEBI:58937"/>
    </ligand>
</feature>
<feature type="binding site" evidence="12">
    <location>
        <position position="122"/>
    </location>
    <ligand>
        <name>thiamine diphosphate</name>
        <dbReference type="ChEBI" id="CHEBI:58937"/>
    </ligand>
</feature>
<dbReference type="PANTHER" id="PTHR43522:SF2">
    <property type="entry name" value="TRANSKETOLASE 1-RELATED"/>
    <property type="match status" value="1"/>
</dbReference>
<evidence type="ECO:0000256" key="12">
    <source>
        <dbReference type="PIRSR" id="PIRSR605478-3"/>
    </source>
</evidence>
<feature type="domain" description="Transketolase-like pyrimidine-binding" evidence="15">
    <location>
        <begin position="409"/>
        <end position="580"/>
    </location>
</feature>
<proteinExistence type="inferred from homology"/>
<dbReference type="FunFam" id="3.40.50.970:FF:000004">
    <property type="entry name" value="Transketolase"/>
    <property type="match status" value="1"/>
</dbReference>
<sequence>MDQVLQYNFGYLPPKSGLTSDLPLSYLASKRSSLFGIADKARQGLKKHKPNGHSEAAVLEQRCIDLVRVLAADMVQQANSGHPGAAMGCAPIAHQLWAKVMRYSPKEPKWANRDRFVLSNGHACALQYCMLHLTGYDLSIEDLRQFRQLGARTPGHPENHVTPGIEVATGPLGQGISNAVGLAMGEAHLAATFNKDGFNLVDHYTYVICGDGCLQEGLSSEASSLAGHLRLGKLIVFYDDNKIQIDGGTDLAFTEDVCKRYEAYGWQTIDVLDGDSDYTTLAEAIAAAKKETMRPTLIKVTTTIGFGSLKAGTAGVHGAPLGHADLAQLKRNAGFTETDFFCVPSDVAEAYTKAGEAGHASKVAWDSLFAKYAEAYPELAAEFSRRQARALPEGWKDHLPRWTPEDKALATRQSSQLVLNKLAECIPELMGGSADLTTSNLTKFKGALDFQSSTPDGRYIRFGVREHAMAAICNGLFAYGGIIPFCATFLNFTGYALGAMRVSSLSEFGVITVATHDSIGLGEDGPTHQPVESLLNFRATPNTLTLRPADANEVSGSYMVALEHRHTPSVIALSRQGVPNLAGSSVEMVAKGAYVVQQCSAAAQLTFVGTGSEVQLLIDATKGLDIDVNVVSMPCWELFDAQPYAYRCKIFPSGIPVLACEALAAEGWSKYAHCVIGMRSFGASGPAKEVQKKFGFTVEQVQAKARELLAFYSSRPVPNLLERLDAAP</sequence>
<dbReference type="CDD" id="cd02012">
    <property type="entry name" value="TPP_TK"/>
    <property type="match status" value="1"/>
</dbReference>
<feature type="binding site" evidence="12">
    <location>
        <position position="212"/>
    </location>
    <ligand>
        <name>thiamine diphosphate</name>
        <dbReference type="ChEBI" id="CHEBI:58937"/>
    </ligand>
</feature>
<evidence type="ECO:0000256" key="8">
    <source>
        <dbReference type="ARBA" id="ARBA00023052"/>
    </source>
</evidence>
<protein>
    <recommendedName>
        <fullName evidence="4">transketolase</fullName>
        <ecNumber evidence="4">2.2.1.1</ecNumber>
    </recommendedName>
</protein>
<evidence type="ECO:0000256" key="2">
    <source>
        <dbReference type="ARBA" id="ARBA00007131"/>
    </source>
</evidence>
<dbReference type="SMART" id="SM00861">
    <property type="entry name" value="Transket_pyr"/>
    <property type="match status" value="1"/>
</dbReference>
<evidence type="ECO:0000313" key="17">
    <source>
        <dbReference type="Proteomes" id="UP001515480"/>
    </source>
</evidence>
<dbReference type="EMBL" id="JBGBPQ010000033">
    <property type="protein sequence ID" value="KAL1495148.1"/>
    <property type="molecule type" value="Genomic_DNA"/>
</dbReference>
<accession>A0AB34IB24</accession>
<feature type="binding site" evidence="11">
    <location>
        <position position="524"/>
    </location>
    <ligand>
        <name>substrate</name>
    </ligand>
</feature>
<feature type="site" description="Important for catalytic activity" evidence="14">
    <location>
        <position position="82"/>
    </location>
</feature>
<dbReference type="Gene3D" id="3.40.50.970">
    <property type="match status" value="2"/>
</dbReference>
<dbReference type="GO" id="GO:0005634">
    <property type="term" value="C:nucleus"/>
    <property type="evidence" value="ECO:0007669"/>
    <property type="project" value="TreeGrafter"/>
</dbReference>
<dbReference type="InterPro" id="IPR049557">
    <property type="entry name" value="Transketolase_CS"/>
</dbReference>
<evidence type="ECO:0000256" key="4">
    <source>
        <dbReference type="ARBA" id="ARBA00013152"/>
    </source>
</evidence>
<dbReference type="InterPro" id="IPR055152">
    <property type="entry name" value="Transketolase-like_C_2"/>
</dbReference>
<dbReference type="InterPro" id="IPR009014">
    <property type="entry name" value="Transketo_C/PFOR_II"/>
</dbReference>
<dbReference type="EC" id="2.2.1.1" evidence="4"/>
<evidence type="ECO:0000256" key="9">
    <source>
        <dbReference type="ARBA" id="ARBA00049473"/>
    </source>
</evidence>
<name>A0AB34IB24_PRYPA</name>
<comment type="cofactor">
    <cofactor evidence="1">
        <name>Co(2+)</name>
        <dbReference type="ChEBI" id="CHEBI:48828"/>
    </cofactor>
</comment>
<feature type="site" description="Important for catalytic activity" evidence="14">
    <location>
        <position position="317"/>
    </location>
</feature>
<evidence type="ECO:0000259" key="15">
    <source>
        <dbReference type="SMART" id="SM00861"/>
    </source>
</evidence>
<dbReference type="SUPFAM" id="SSF52518">
    <property type="entry name" value="Thiamin diphosphate-binding fold (THDP-binding)"/>
    <property type="match status" value="2"/>
</dbReference>
<feature type="binding site" evidence="11">
    <location>
        <position position="516"/>
    </location>
    <ligand>
        <name>substrate</name>
    </ligand>
</feature>
<feature type="binding site" evidence="11">
    <location>
        <position position="528"/>
    </location>
    <ligand>
        <name>substrate</name>
    </ligand>
</feature>
<dbReference type="SUPFAM" id="SSF52922">
    <property type="entry name" value="TK C-terminal domain-like"/>
    <property type="match status" value="1"/>
</dbReference>
<keyword evidence="7 13" id="KW-0460">Magnesium</keyword>
<dbReference type="Pfam" id="PF22613">
    <property type="entry name" value="Transketolase_C_1"/>
    <property type="match status" value="1"/>
</dbReference>
<evidence type="ECO:0000256" key="11">
    <source>
        <dbReference type="PIRSR" id="PIRSR605478-2"/>
    </source>
</evidence>
<evidence type="ECO:0000256" key="7">
    <source>
        <dbReference type="ARBA" id="ARBA00022842"/>
    </source>
</evidence>